<evidence type="ECO:0000313" key="5">
    <source>
        <dbReference type="Proteomes" id="UP000648075"/>
    </source>
</evidence>
<evidence type="ECO:0000259" key="3">
    <source>
        <dbReference type="Pfam" id="PF02826"/>
    </source>
</evidence>
<dbReference type="PANTHER" id="PTHR43333">
    <property type="entry name" value="2-HACID_DH_C DOMAIN-CONTAINING PROTEIN"/>
    <property type="match status" value="1"/>
</dbReference>
<dbReference type="InterPro" id="IPR006140">
    <property type="entry name" value="D-isomer_DH_NAD-bd"/>
</dbReference>
<evidence type="ECO:0000313" key="4">
    <source>
        <dbReference type="EMBL" id="GGZ07932.1"/>
    </source>
</evidence>
<dbReference type="RefSeq" id="WP_229814073.1">
    <property type="nucleotide sequence ID" value="NZ_BMZA01000008.1"/>
</dbReference>
<dbReference type="Proteomes" id="UP000648075">
    <property type="component" value="Unassembled WGS sequence"/>
</dbReference>
<dbReference type="EMBL" id="BMZA01000008">
    <property type="protein sequence ID" value="GGZ07932.1"/>
    <property type="molecule type" value="Genomic_DNA"/>
</dbReference>
<feature type="domain" description="D-isomer specific 2-hydroxyacid dehydrogenase NAD-binding" evidence="3">
    <location>
        <begin position="102"/>
        <end position="274"/>
    </location>
</feature>
<dbReference type="SUPFAM" id="SSF51735">
    <property type="entry name" value="NAD(P)-binding Rossmann-fold domains"/>
    <property type="match status" value="1"/>
</dbReference>
<keyword evidence="5" id="KW-1185">Reference proteome</keyword>
<evidence type="ECO:0000256" key="1">
    <source>
        <dbReference type="ARBA" id="ARBA00023002"/>
    </source>
</evidence>
<dbReference type="AlphaFoldDB" id="A0A918PI99"/>
<sequence>MTAILHCGDEERGRIWADVFARDMPEVDFRCWPDIGDAADVRYLVAWTMTPELIAALPALEVLFSIGAGVDQLDLSLLPPHVRVVRMIEPGITTTMAQYVAMACLALHRDLPFFHAEQRAGRWSYRPVRLCSERSVGFLGLGELARASLAALAPLGFRLHGWSRSGATIPGVQCHAGAGQLDTFLAQCDILVCLLPLTDDTRGILCRDLFAKLPRGASLVNVARGGHLVQDDLIAALDEGQLSAAMLDVTSPEPLPEGHPFYTHPAIFLTPHIAGVTRRETAVHALMDNVRVVMAGARPDGEIDRDRGY</sequence>
<proteinExistence type="predicted"/>
<reference evidence="4" key="2">
    <citation type="submission" date="2020-09" db="EMBL/GenBank/DDBJ databases">
        <authorList>
            <person name="Sun Q."/>
            <person name="Kim S."/>
        </authorList>
    </citation>
    <scope>NUCLEOTIDE SEQUENCE</scope>
    <source>
        <strain evidence="4">KCTC 32255</strain>
    </source>
</reference>
<dbReference type="Gene3D" id="3.40.50.720">
    <property type="entry name" value="NAD(P)-binding Rossmann-like Domain"/>
    <property type="match status" value="2"/>
</dbReference>
<organism evidence="4 5">
    <name type="scientific">Novosphingobium colocasiae</name>
    <dbReference type="NCBI Taxonomy" id="1256513"/>
    <lineage>
        <taxon>Bacteria</taxon>
        <taxon>Pseudomonadati</taxon>
        <taxon>Pseudomonadota</taxon>
        <taxon>Alphaproteobacteria</taxon>
        <taxon>Sphingomonadales</taxon>
        <taxon>Sphingomonadaceae</taxon>
        <taxon>Novosphingobium</taxon>
    </lineage>
</organism>
<dbReference type="GO" id="GO:0051287">
    <property type="term" value="F:NAD binding"/>
    <property type="evidence" value="ECO:0007669"/>
    <property type="project" value="InterPro"/>
</dbReference>
<dbReference type="InterPro" id="IPR036291">
    <property type="entry name" value="NAD(P)-bd_dom_sf"/>
</dbReference>
<dbReference type="PANTHER" id="PTHR43333:SF1">
    <property type="entry name" value="D-ISOMER SPECIFIC 2-HYDROXYACID DEHYDROGENASE NAD-BINDING DOMAIN-CONTAINING PROTEIN"/>
    <property type="match status" value="1"/>
</dbReference>
<reference evidence="4" key="1">
    <citation type="journal article" date="2014" name="Int. J. Syst. Evol. Microbiol.">
        <title>Complete genome sequence of Corynebacterium casei LMG S-19264T (=DSM 44701T), isolated from a smear-ripened cheese.</title>
        <authorList>
            <consortium name="US DOE Joint Genome Institute (JGI-PGF)"/>
            <person name="Walter F."/>
            <person name="Albersmeier A."/>
            <person name="Kalinowski J."/>
            <person name="Ruckert C."/>
        </authorList>
    </citation>
    <scope>NUCLEOTIDE SEQUENCE</scope>
    <source>
        <strain evidence="4">KCTC 32255</strain>
    </source>
</reference>
<dbReference type="SUPFAM" id="SSF52283">
    <property type="entry name" value="Formate/glycerate dehydrogenase catalytic domain-like"/>
    <property type="match status" value="1"/>
</dbReference>
<evidence type="ECO:0000256" key="2">
    <source>
        <dbReference type="ARBA" id="ARBA00023027"/>
    </source>
</evidence>
<dbReference type="CDD" id="cd12164">
    <property type="entry name" value="GDH_like_2"/>
    <property type="match status" value="1"/>
</dbReference>
<gene>
    <name evidence="4" type="ORF">GCM10011614_23600</name>
</gene>
<keyword evidence="1" id="KW-0560">Oxidoreductase</keyword>
<dbReference type="Pfam" id="PF02826">
    <property type="entry name" value="2-Hacid_dh_C"/>
    <property type="match status" value="1"/>
</dbReference>
<dbReference type="GO" id="GO:0016491">
    <property type="term" value="F:oxidoreductase activity"/>
    <property type="evidence" value="ECO:0007669"/>
    <property type="project" value="UniProtKB-KW"/>
</dbReference>
<protein>
    <submittedName>
        <fullName evidence="4">Glyoxylate/hydroxypyruvate reductase A</fullName>
    </submittedName>
</protein>
<keyword evidence="2" id="KW-0520">NAD</keyword>
<comment type="caution">
    <text evidence="4">The sequence shown here is derived from an EMBL/GenBank/DDBJ whole genome shotgun (WGS) entry which is preliminary data.</text>
</comment>
<accession>A0A918PI99</accession>
<name>A0A918PI99_9SPHN</name>